<gene>
    <name evidence="1" type="ORF">MNB_SM-6-479</name>
</gene>
<evidence type="ECO:0000313" key="1">
    <source>
        <dbReference type="EMBL" id="SFV63798.1"/>
    </source>
</evidence>
<protein>
    <submittedName>
        <fullName evidence="1">Uncharacterized protein</fullName>
    </submittedName>
</protein>
<organism evidence="1">
    <name type="scientific">hydrothermal vent metagenome</name>
    <dbReference type="NCBI Taxonomy" id="652676"/>
    <lineage>
        <taxon>unclassified sequences</taxon>
        <taxon>metagenomes</taxon>
        <taxon>ecological metagenomes</taxon>
    </lineage>
</organism>
<dbReference type="AlphaFoldDB" id="A0A1W1CD94"/>
<accession>A0A1W1CD94</accession>
<sequence length="239" mass="27772">MQELLQYINEHTTKNTQEIQNTILRMICNEDEPIPLNAASLLSALKIEGEFLVLKLRYEDFNDEIHSQKIKRKISQALSVVVSYEDDGNAYEDIKKFVTYIHEAIDTKQNSIFGVKKVDKLSEFPVTILFSGILPINQLHMSIGKEIDRLIHSDDAYFLPRFTKLRDDISQEIGIPILPVLPVLDENLDDYQVRLVDMIDGRVISDFKVVEEFNKETIEIYLQKLFYIYKILAQSKNML</sequence>
<proteinExistence type="predicted"/>
<dbReference type="EMBL" id="FPHK01000073">
    <property type="protein sequence ID" value="SFV63798.1"/>
    <property type="molecule type" value="Genomic_DNA"/>
</dbReference>
<name>A0A1W1CD94_9ZZZZ</name>
<reference evidence="1" key="1">
    <citation type="submission" date="2016-10" db="EMBL/GenBank/DDBJ databases">
        <authorList>
            <person name="de Groot N.N."/>
        </authorList>
    </citation>
    <scope>NUCLEOTIDE SEQUENCE</scope>
</reference>